<feature type="compositionally biased region" description="Low complexity" evidence="1">
    <location>
        <begin position="69"/>
        <end position="89"/>
    </location>
</feature>
<evidence type="ECO:0000256" key="1">
    <source>
        <dbReference type="SAM" id="MobiDB-lite"/>
    </source>
</evidence>
<accession>A0ABM4J2T3</accession>
<feature type="compositionally biased region" description="Low complexity" evidence="1">
    <location>
        <begin position="144"/>
        <end position="161"/>
    </location>
</feature>
<reference evidence="3" key="2">
    <citation type="submission" date="2025-08" db="UniProtKB">
        <authorList>
            <consortium name="RefSeq"/>
        </authorList>
    </citation>
    <scope>IDENTIFICATION</scope>
    <source>
        <tissue evidence="3">Tongue muscle</tissue>
    </source>
</reference>
<feature type="compositionally biased region" description="Low complexity" evidence="1">
    <location>
        <begin position="40"/>
        <end position="49"/>
    </location>
</feature>
<protein>
    <submittedName>
        <fullName evidence="3">Transcriptional regulatory protein AlgP-like</fullName>
    </submittedName>
</protein>
<sequence>MAERDSTKTPVAAEALIAAAAPLALHRIPRGRPAPASGCARAPRGCPSRRPAPRRARPARAPPVPRPQQRPLCAPARSRPVRRAAAQSREAPCRPPAQRRWGSTASAGRRRGVAKAPCPGTGVPRGARSAGRWRPGRRAQGAAGSLSSTTRRGSGPSCGPA</sequence>
<dbReference type="Proteomes" id="UP001652640">
    <property type="component" value="Chromosome 16"/>
</dbReference>
<name>A0ABM4J2T3_ODOVR</name>
<proteinExistence type="predicted"/>
<evidence type="ECO:0000313" key="2">
    <source>
        <dbReference type="Proteomes" id="UP001652640"/>
    </source>
</evidence>
<organism evidence="2 3">
    <name type="scientific">Odocoileus virginianus</name>
    <name type="common">White-tailed deer</name>
    <dbReference type="NCBI Taxonomy" id="9874"/>
    <lineage>
        <taxon>Eukaryota</taxon>
        <taxon>Metazoa</taxon>
        <taxon>Chordata</taxon>
        <taxon>Craniata</taxon>
        <taxon>Vertebrata</taxon>
        <taxon>Euteleostomi</taxon>
        <taxon>Mammalia</taxon>
        <taxon>Eutheria</taxon>
        <taxon>Laurasiatheria</taxon>
        <taxon>Artiodactyla</taxon>
        <taxon>Ruminantia</taxon>
        <taxon>Pecora</taxon>
        <taxon>Cervidae</taxon>
        <taxon>Odocoileinae</taxon>
        <taxon>Odocoileus</taxon>
    </lineage>
</organism>
<gene>
    <name evidence="3" type="primary">LOC110127362</name>
</gene>
<evidence type="ECO:0000313" key="3">
    <source>
        <dbReference type="RefSeq" id="XP_070334368.1"/>
    </source>
</evidence>
<dbReference type="GeneID" id="110127362"/>
<feature type="region of interest" description="Disordered" evidence="1">
    <location>
        <begin position="27"/>
        <end position="161"/>
    </location>
</feature>
<reference evidence="2" key="1">
    <citation type="journal article" date="2022" name="J. Hered.">
        <title>A De Novo Chromosome-Level Genome Assembly of the White-Tailed Deer, Odocoileus Virginianus.</title>
        <authorList>
            <person name="London E.W."/>
            <person name="Roca A.L."/>
            <person name="Novakofski J.E."/>
            <person name="Mateus-Pinilla N.E."/>
        </authorList>
    </citation>
    <scope>NUCLEOTIDE SEQUENCE [LARGE SCALE GENOMIC DNA]</scope>
</reference>
<keyword evidence="2" id="KW-1185">Reference proteome</keyword>
<dbReference type="RefSeq" id="XP_070334368.1">
    <property type="nucleotide sequence ID" value="XM_070478267.1"/>
</dbReference>